<dbReference type="AlphaFoldDB" id="A0A1J5TWC9"/>
<reference evidence="2 6" key="4">
    <citation type="submission" date="2020-05" db="EMBL/GenBank/DDBJ databases">
        <authorList>
            <person name="Petersen J."/>
            <person name="Sayavedra L."/>
        </authorList>
    </citation>
    <scope>NUCLEOTIDE SEQUENCE [LARGE SCALE GENOMIC DNA]</scope>
    <source>
        <strain evidence="2">B thermophilus SOXS</strain>
    </source>
</reference>
<reference evidence="1 5" key="3">
    <citation type="submission" date="2017-11" db="EMBL/GenBank/DDBJ databases">
        <title>Genome sequence of the bacterial symbiont EPR9N from a vent mussel Bathymodiolus thermophilus.</title>
        <authorList>
            <person name="Won Y.-J."/>
        </authorList>
    </citation>
    <scope>NUCLEOTIDE SEQUENCE [LARGE SCALE GENOMIC DNA]</scope>
    <source>
        <strain evidence="1 5">EPR9N</strain>
    </source>
</reference>
<sequence>MLKKLIKFLENNYPDSNIGNYLDAKYIQLSGPQLKQIADALNNNELQIKSASDCSAERFIFHFGNTLILVQKDLTDSSATYQAELAWETDFLAVHSTRNKGKGFYFIAFEFDDDYQATLKTTDKSLEDQIRNIEQDQALIDKTMPVLKGFMSAISK</sequence>
<dbReference type="Proteomes" id="UP000278334">
    <property type="component" value="Chromosome"/>
</dbReference>
<keyword evidence="6" id="KW-1185">Reference proteome</keyword>
<dbReference type="KEGG" id="bthg:MS2017_0771"/>
<evidence type="ECO:0000313" key="2">
    <source>
        <dbReference type="EMBL" id="CAB5500985.1"/>
    </source>
</evidence>
<evidence type="ECO:0000313" key="4">
    <source>
        <dbReference type="Proteomes" id="UP000182798"/>
    </source>
</evidence>
<proteinExistence type="predicted"/>
<dbReference type="EMBL" id="CAESAQ020000064">
    <property type="protein sequence ID" value="CAB5500985.1"/>
    <property type="molecule type" value="Genomic_DNA"/>
</dbReference>
<protein>
    <submittedName>
        <fullName evidence="3">Uncharacterized protein</fullName>
    </submittedName>
</protein>
<evidence type="ECO:0000313" key="1">
    <source>
        <dbReference type="EMBL" id="AYQ56499.1"/>
    </source>
</evidence>
<dbReference type="EMBL" id="CP024634">
    <property type="protein sequence ID" value="AYQ56499.1"/>
    <property type="molecule type" value="Genomic_DNA"/>
</dbReference>
<evidence type="ECO:0000313" key="3">
    <source>
        <dbReference type="EMBL" id="OIR25066.1"/>
    </source>
</evidence>
<dbReference type="OrthoDB" id="9787264at2"/>
<reference evidence="3" key="2">
    <citation type="journal article" date="2017" name="Stand. Genomic Sci.">
        <title>Genome sequence of the sulfur-oxidizing Bathymodiolus thermophilus gill endosymbiont.</title>
        <authorList>
            <person name="Ponnudurai R."/>
            <person name="Sayavedra L."/>
            <person name="Kleiner M."/>
            <person name="Heiden S.E."/>
            <person name="Thurmer A."/>
            <person name="Felbeck H."/>
            <person name="Schluter R."/>
            <person name="Sievert S.M."/>
            <person name="Daniel R."/>
            <person name="Schweder T."/>
            <person name="Markert S."/>
        </authorList>
    </citation>
    <scope>NUCLEOTIDE SEQUENCE</scope>
    <source>
        <strain evidence="3">BAT/CrabSpa'14</strain>
    </source>
</reference>
<evidence type="ECO:0000313" key="6">
    <source>
        <dbReference type="Proteomes" id="UP000643672"/>
    </source>
</evidence>
<accession>A0A1J5TWC9</accession>
<reference evidence="4" key="1">
    <citation type="submission" date="2016-09" db="EMBL/GenBank/DDBJ databases">
        <title>Genome Sequence of Bathymodiolus thermophilus sulfur-oxidizing gill endosymbiont.</title>
        <authorList>
            <person name="Ponnudurai R."/>
            <person name="Kleiner M."/>
            <person name="Sayavedra L."/>
            <person name="Thuermer A."/>
            <person name="Felbeck H."/>
            <person name="Schlueter R."/>
            <person name="Schweder T."/>
            <person name="Markert S."/>
        </authorList>
    </citation>
    <scope>NUCLEOTIDE SEQUENCE [LARGE SCALE GENOMIC DNA]</scope>
    <source>
        <strain evidence="4">BAT/CrabSpa'14</strain>
    </source>
</reference>
<name>A0A1J5TWC9_9GAMM</name>
<organism evidence="3 4">
    <name type="scientific">Bathymodiolus thermophilus thioautotrophic gill symbiont</name>
    <dbReference type="NCBI Taxonomy" id="2360"/>
    <lineage>
        <taxon>Bacteria</taxon>
        <taxon>Pseudomonadati</taxon>
        <taxon>Pseudomonadota</taxon>
        <taxon>Gammaproteobacteria</taxon>
        <taxon>sulfur-oxidizing symbionts</taxon>
    </lineage>
</organism>
<dbReference type="RefSeq" id="WP_071563883.1">
    <property type="nucleotide sequence ID" value="NZ_CAESAQ020000064.1"/>
</dbReference>
<evidence type="ECO:0000313" key="5">
    <source>
        <dbReference type="Proteomes" id="UP000278334"/>
    </source>
</evidence>
<dbReference type="EMBL" id="MIQH01000420">
    <property type="protein sequence ID" value="OIR25066.1"/>
    <property type="molecule type" value="Genomic_DNA"/>
</dbReference>
<dbReference type="Proteomes" id="UP000643672">
    <property type="component" value="Unassembled WGS sequence"/>
</dbReference>
<gene>
    <name evidence="3" type="ORF">BGC33_12540</name>
    <name evidence="1" type="ORF">MS2017_0771</name>
    <name evidence="2" type="ORF">THERMOS_1308</name>
</gene>
<dbReference type="Proteomes" id="UP000182798">
    <property type="component" value="Unassembled WGS sequence"/>
</dbReference>